<dbReference type="InterPro" id="IPR002589">
    <property type="entry name" value="Macro_dom"/>
</dbReference>
<dbReference type="PANTHER" id="PTHR12521">
    <property type="entry name" value="PROTEIN C6ORF130"/>
    <property type="match status" value="1"/>
</dbReference>
<dbReference type="InterPro" id="IPR043472">
    <property type="entry name" value="Macro_dom-like"/>
</dbReference>
<dbReference type="Pfam" id="PF01661">
    <property type="entry name" value="Macro"/>
    <property type="match status" value="1"/>
</dbReference>
<dbReference type="OrthoDB" id="2155246at2759"/>
<evidence type="ECO:0000256" key="2">
    <source>
        <dbReference type="ARBA" id="ARBA00012983"/>
    </source>
</evidence>
<proteinExistence type="inferred from homology"/>
<evidence type="ECO:0000256" key="4">
    <source>
        <dbReference type="ARBA" id="ARBA00034427"/>
    </source>
</evidence>
<reference evidence="6 7" key="1">
    <citation type="journal article" date="2019" name="Nat. Ecol. Evol.">
        <title>Megaphylogeny resolves global patterns of mushroom evolution.</title>
        <authorList>
            <person name="Varga T."/>
            <person name="Krizsan K."/>
            <person name="Foldi C."/>
            <person name="Dima B."/>
            <person name="Sanchez-Garcia M."/>
            <person name="Sanchez-Ramirez S."/>
            <person name="Szollosi G.J."/>
            <person name="Szarkandi J.G."/>
            <person name="Papp V."/>
            <person name="Albert L."/>
            <person name="Andreopoulos W."/>
            <person name="Angelini C."/>
            <person name="Antonin V."/>
            <person name="Barry K.W."/>
            <person name="Bougher N.L."/>
            <person name="Buchanan P."/>
            <person name="Buyck B."/>
            <person name="Bense V."/>
            <person name="Catcheside P."/>
            <person name="Chovatia M."/>
            <person name="Cooper J."/>
            <person name="Damon W."/>
            <person name="Desjardin D."/>
            <person name="Finy P."/>
            <person name="Geml J."/>
            <person name="Haridas S."/>
            <person name="Hughes K."/>
            <person name="Justo A."/>
            <person name="Karasinski D."/>
            <person name="Kautmanova I."/>
            <person name="Kiss B."/>
            <person name="Kocsube S."/>
            <person name="Kotiranta H."/>
            <person name="LaButti K.M."/>
            <person name="Lechner B.E."/>
            <person name="Liimatainen K."/>
            <person name="Lipzen A."/>
            <person name="Lukacs Z."/>
            <person name="Mihaltcheva S."/>
            <person name="Morgado L.N."/>
            <person name="Niskanen T."/>
            <person name="Noordeloos M.E."/>
            <person name="Ohm R.A."/>
            <person name="Ortiz-Santana B."/>
            <person name="Ovrebo C."/>
            <person name="Racz N."/>
            <person name="Riley R."/>
            <person name="Savchenko A."/>
            <person name="Shiryaev A."/>
            <person name="Soop K."/>
            <person name="Spirin V."/>
            <person name="Szebenyi C."/>
            <person name="Tomsovsky M."/>
            <person name="Tulloss R.E."/>
            <person name="Uehling J."/>
            <person name="Grigoriev I.V."/>
            <person name="Vagvolgyi C."/>
            <person name="Papp T."/>
            <person name="Martin F.M."/>
            <person name="Miettinen O."/>
            <person name="Hibbett D.S."/>
            <person name="Nagy L.G."/>
        </authorList>
    </citation>
    <scope>NUCLEOTIDE SEQUENCE [LARGE SCALE GENOMIC DNA]</scope>
    <source>
        <strain evidence="6 7">FP101781</strain>
    </source>
</reference>
<gene>
    <name evidence="6" type="ORF">FA13DRAFT_1640871</name>
</gene>
<feature type="domain" description="Macro" evidence="5">
    <location>
        <begin position="1"/>
        <end position="151"/>
    </location>
</feature>
<comment type="caution">
    <text evidence="6">The sequence shown here is derived from an EMBL/GenBank/DDBJ whole genome shotgun (WGS) entry which is preliminary data.</text>
</comment>
<organism evidence="6 7">
    <name type="scientific">Coprinellus micaceus</name>
    <name type="common">Glistening ink-cap mushroom</name>
    <name type="synonym">Coprinus micaceus</name>
    <dbReference type="NCBI Taxonomy" id="71717"/>
    <lineage>
        <taxon>Eukaryota</taxon>
        <taxon>Fungi</taxon>
        <taxon>Dikarya</taxon>
        <taxon>Basidiomycota</taxon>
        <taxon>Agaricomycotina</taxon>
        <taxon>Agaricomycetes</taxon>
        <taxon>Agaricomycetidae</taxon>
        <taxon>Agaricales</taxon>
        <taxon>Agaricineae</taxon>
        <taxon>Psathyrellaceae</taxon>
        <taxon>Coprinellus</taxon>
    </lineage>
</organism>
<evidence type="ECO:0000313" key="7">
    <source>
        <dbReference type="Proteomes" id="UP000298030"/>
    </source>
</evidence>
<protein>
    <recommendedName>
        <fullName evidence="3">ADP-ribose 1''-phosphate phosphatase</fullName>
        <ecNumber evidence="2">3.1.3.84</ecNumber>
    </recommendedName>
</protein>
<dbReference type="STRING" id="71717.A0A4Y7SM01"/>
<comment type="catalytic activity">
    <reaction evidence="4">
        <text>ADP-alpha-D-ribose 1''-phosphate + H2O = ADP-D-ribose + phosphate</text>
        <dbReference type="Rhea" id="RHEA:25029"/>
        <dbReference type="ChEBI" id="CHEBI:15377"/>
        <dbReference type="ChEBI" id="CHEBI:43474"/>
        <dbReference type="ChEBI" id="CHEBI:57967"/>
        <dbReference type="ChEBI" id="CHEBI:58753"/>
        <dbReference type="EC" id="3.1.3.84"/>
    </reaction>
</comment>
<evidence type="ECO:0000259" key="5">
    <source>
        <dbReference type="PROSITE" id="PS51154"/>
    </source>
</evidence>
<evidence type="ECO:0000256" key="1">
    <source>
        <dbReference type="ARBA" id="ARBA00006575"/>
    </source>
</evidence>
<dbReference type="SUPFAM" id="SSF52949">
    <property type="entry name" value="Macro domain-like"/>
    <property type="match status" value="1"/>
</dbReference>
<dbReference type="EMBL" id="QPFP01000086">
    <property type="protein sequence ID" value="TEB22751.1"/>
    <property type="molecule type" value="Genomic_DNA"/>
</dbReference>
<dbReference type="GO" id="GO:0140291">
    <property type="term" value="P:peptidyl-glutamate ADP-deribosylation"/>
    <property type="evidence" value="ECO:0007669"/>
    <property type="project" value="TreeGrafter"/>
</dbReference>
<name>A0A4Y7SM01_COPMI</name>
<comment type="similarity">
    <text evidence="1">Belongs to the POA1 family.</text>
</comment>
<dbReference type="CDD" id="cd02901">
    <property type="entry name" value="Macro_Poa1p-like"/>
    <property type="match status" value="1"/>
</dbReference>
<dbReference type="AlphaFoldDB" id="A0A4Y7SM01"/>
<sequence>MSATPSTITEVSGDLFSAPEGSILAQACNTKGSWGAGIALAFRERFPEQFQQYAQHCKEQKDRLVGTCLLLQAEKHTIACLFTSRNYGRKKDSPDQILAATKTALQDLEGQNTKGKEVHACRFNSGKFGVPWVRTASIVEELGVEMTVYSG</sequence>
<evidence type="ECO:0000313" key="6">
    <source>
        <dbReference type="EMBL" id="TEB22751.1"/>
    </source>
</evidence>
<keyword evidence="7" id="KW-1185">Reference proteome</keyword>
<dbReference type="PANTHER" id="PTHR12521:SF0">
    <property type="entry name" value="ADP-RIBOSE GLYCOHYDROLASE OARD1"/>
    <property type="match status" value="1"/>
</dbReference>
<dbReference type="PROSITE" id="PS51154">
    <property type="entry name" value="MACRO"/>
    <property type="match status" value="1"/>
</dbReference>
<dbReference type="Gene3D" id="3.40.220.10">
    <property type="entry name" value="Leucine Aminopeptidase, subunit E, domain 1"/>
    <property type="match status" value="1"/>
</dbReference>
<dbReference type="EC" id="3.1.3.84" evidence="2"/>
<dbReference type="Proteomes" id="UP000298030">
    <property type="component" value="Unassembled WGS sequence"/>
</dbReference>
<evidence type="ECO:0000256" key="3">
    <source>
        <dbReference type="ARBA" id="ARBA00019744"/>
    </source>
</evidence>
<dbReference type="InterPro" id="IPR050892">
    <property type="entry name" value="ADP-ribose_metab_enzymes"/>
</dbReference>
<accession>A0A4Y7SM01</accession>
<dbReference type="SMART" id="SM00506">
    <property type="entry name" value="A1pp"/>
    <property type="match status" value="1"/>
</dbReference>